<dbReference type="InterPro" id="IPR017884">
    <property type="entry name" value="SANT_dom"/>
</dbReference>
<dbReference type="GO" id="GO:0032991">
    <property type="term" value="C:protein-containing complex"/>
    <property type="evidence" value="ECO:0007669"/>
    <property type="project" value="UniProtKB-ARBA"/>
</dbReference>
<feature type="domain" description="SANT" evidence="5">
    <location>
        <begin position="159"/>
        <end position="211"/>
    </location>
</feature>
<evidence type="ECO:0000259" key="6">
    <source>
        <dbReference type="PROSITE" id="PS51294"/>
    </source>
</evidence>
<dbReference type="Pfam" id="PF00249">
    <property type="entry name" value="Myb_DNA-binding"/>
    <property type="match status" value="1"/>
</dbReference>
<feature type="domain" description="HTH myb-type" evidence="6">
    <location>
        <begin position="163"/>
        <end position="211"/>
    </location>
</feature>
<feature type="domain" description="Myb-like" evidence="4">
    <location>
        <begin position="163"/>
        <end position="207"/>
    </location>
</feature>
<keyword evidence="8" id="KW-1185">Reference proteome</keyword>
<evidence type="ECO:0000256" key="2">
    <source>
        <dbReference type="ARBA" id="ARBA00010097"/>
    </source>
</evidence>
<feature type="region of interest" description="Disordered" evidence="3">
    <location>
        <begin position="226"/>
        <end position="267"/>
    </location>
</feature>
<dbReference type="InterPro" id="IPR009057">
    <property type="entry name" value="Homeodomain-like_sf"/>
</dbReference>
<dbReference type="EMBL" id="JBFDAA010000008">
    <property type="protein sequence ID" value="KAL1129784.1"/>
    <property type="molecule type" value="Genomic_DNA"/>
</dbReference>
<feature type="compositionally biased region" description="Polar residues" evidence="3">
    <location>
        <begin position="151"/>
        <end position="161"/>
    </location>
</feature>
<dbReference type="InterPro" id="IPR051571">
    <property type="entry name" value="N-CoR_corepressor"/>
</dbReference>
<dbReference type="InterPro" id="IPR017930">
    <property type="entry name" value="Myb_dom"/>
</dbReference>
<evidence type="ECO:0000259" key="4">
    <source>
        <dbReference type="PROSITE" id="PS50090"/>
    </source>
</evidence>
<sequence>MANTWTKSALCRYPPGECSSAVAQSCVVCKAESLSCRALPRSQASQYGLKEDQVPADARVCNLCRCKAVRSRYTNCPLPTCPNAKGHRVKRLRPMPCKWLDLPPHIKDPIATDLQIDASVTKCCTTCFNRITRKISAAMDGNSGTIGEDNQAVSPSHSSQMLRWTDEETEALKKGIKTHGTRWSEVSQMVGPTKSQHQCKNFFFNYRKKLGLDQLVQEYNKAHLGEERKPVLTDEEESGSSTSSCDEIEGGAGGDSDTASAASPGQHLDEKVDARIDDNSLITNPTNQGFHQEGIEDPHPVEPSERIQDPALQSKVAPPSITPIQPNKEDYDSSATVIT</sequence>
<dbReference type="SMART" id="SM00717">
    <property type="entry name" value="SANT"/>
    <property type="match status" value="1"/>
</dbReference>
<comment type="subcellular location">
    <subcellularLocation>
        <location evidence="1">Nucleus</location>
    </subcellularLocation>
</comment>
<evidence type="ECO:0000313" key="7">
    <source>
        <dbReference type="EMBL" id="KAL1129784.1"/>
    </source>
</evidence>
<dbReference type="InterPro" id="IPR001005">
    <property type="entry name" value="SANT/Myb"/>
</dbReference>
<feature type="compositionally biased region" description="Basic and acidic residues" evidence="3">
    <location>
        <begin position="293"/>
        <end position="308"/>
    </location>
</feature>
<evidence type="ECO:0000259" key="5">
    <source>
        <dbReference type="PROSITE" id="PS51293"/>
    </source>
</evidence>
<comment type="similarity">
    <text evidence="2">Belongs to the N-CoR nuclear receptor corepressors family.</text>
</comment>
<dbReference type="PROSITE" id="PS51293">
    <property type="entry name" value="SANT"/>
    <property type="match status" value="1"/>
</dbReference>
<feature type="region of interest" description="Disordered" evidence="3">
    <location>
        <begin position="142"/>
        <end position="161"/>
    </location>
</feature>
<evidence type="ECO:0000256" key="1">
    <source>
        <dbReference type="ARBA" id="ARBA00004123"/>
    </source>
</evidence>
<dbReference type="PANTHER" id="PTHR13992">
    <property type="entry name" value="NUCLEAR RECEPTOR CO-REPRESSOR RELATED NCOR"/>
    <property type="match status" value="1"/>
</dbReference>
<evidence type="ECO:0000313" key="8">
    <source>
        <dbReference type="Proteomes" id="UP001558652"/>
    </source>
</evidence>
<proteinExistence type="inferred from homology"/>
<dbReference type="PANTHER" id="PTHR13992:SF39">
    <property type="entry name" value="SMRTER, ISOFORM G"/>
    <property type="match status" value="1"/>
</dbReference>
<dbReference type="Proteomes" id="UP001558652">
    <property type="component" value="Unassembled WGS sequence"/>
</dbReference>
<dbReference type="AlphaFoldDB" id="A0ABD0YGN0"/>
<dbReference type="Gene3D" id="1.20.58.1880">
    <property type="match status" value="1"/>
</dbReference>
<feature type="compositionally biased region" description="Polar residues" evidence="3">
    <location>
        <begin position="280"/>
        <end position="290"/>
    </location>
</feature>
<dbReference type="CDD" id="cd00167">
    <property type="entry name" value="SANT"/>
    <property type="match status" value="1"/>
</dbReference>
<dbReference type="GO" id="GO:0005654">
    <property type="term" value="C:nucleoplasm"/>
    <property type="evidence" value="ECO:0007669"/>
    <property type="project" value="UniProtKB-ARBA"/>
</dbReference>
<comment type="caution">
    <text evidence="7">The sequence shown here is derived from an EMBL/GenBank/DDBJ whole genome shotgun (WGS) entry which is preliminary data.</text>
</comment>
<feature type="region of interest" description="Disordered" evidence="3">
    <location>
        <begin position="280"/>
        <end position="339"/>
    </location>
</feature>
<dbReference type="PROSITE" id="PS51294">
    <property type="entry name" value="HTH_MYB"/>
    <property type="match status" value="1"/>
</dbReference>
<accession>A0ABD0YGN0</accession>
<gene>
    <name evidence="7" type="ORF">AAG570_012728</name>
</gene>
<dbReference type="SUPFAM" id="SSF46689">
    <property type="entry name" value="Homeodomain-like"/>
    <property type="match status" value="1"/>
</dbReference>
<evidence type="ECO:0000256" key="3">
    <source>
        <dbReference type="SAM" id="MobiDB-lite"/>
    </source>
</evidence>
<dbReference type="GO" id="GO:0006355">
    <property type="term" value="P:regulation of DNA-templated transcription"/>
    <property type="evidence" value="ECO:0007669"/>
    <property type="project" value="UniProtKB-ARBA"/>
</dbReference>
<name>A0ABD0YGN0_9HEMI</name>
<organism evidence="7 8">
    <name type="scientific">Ranatra chinensis</name>
    <dbReference type="NCBI Taxonomy" id="642074"/>
    <lineage>
        <taxon>Eukaryota</taxon>
        <taxon>Metazoa</taxon>
        <taxon>Ecdysozoa</taxon>
        <taxon>Arthropoda</taxon>
        <taxon>Hexapoda</taxon>
        <taxon>Insecta</taxon>
        <taxon>Pterygota</taxon>
        <taxon>Neoptera</taxon>
        <taxon>Paraneoptera</taxon>
        <taxon>Hemiptera</taxon>
        <taxon>Heteroptera</taxon>
        <taxon>Panheteroptera</taxon>
        <taxon>Nepomorpha</taxon>
        <taxon>Nepidae</taxon>
        <taxon>Ranatrinae</taxon>
        <taxon>Ranatra</taxon>
    </lineage>
</organism>
<dbReference type="PROSITE" id="PS50090">
    <property type="entry name" value="MYB_LIKE"/>
    <property type="match status" value="1"/>
</dbReference>
<reference evidence="7 8" key="1">
    <citation type="submission" date="2024-07" db="EMBL/GenBank/DDBJ databases">
        <title>Chromosome-level genome assembly of the water stick insect Ranatra chinensis (Heteroptera: Nepidae).</title>
        <authorList>
            <person name="Liu X."/>
        </authorList>
    </citation>
    <scope>NUCLEOTIDE SEQUENCE [LARGE SCALE GENOMIC DNA]</scope>
    <source>
        <strain evidence="7">Cailab_2021Rc</strain>
        <tissue evidence="7">Muscle</tissue>
    </source>
</reference>
<protein>
    <submittedName>
        <fullName evidence="7">Uncharacterized protein</fullName>
    </submittedName>
</protein>